<dbReference type="InterPro" id="IPR009936">
    <property type="entry name" value="DUF1468"/>
</dbReference>
<dbReference type="Pfam" id="PF07331">
    <property type="entry name" value="TctB"/>
    <property type="match status" value="1"/>
</dbReference>
<keyword evidence="1" id="KW-0472">Membrane</keyword>
<name>A0A433X5H2_9HYPH</name>
<dbReference type="Proteomes" id="UP000281547">
    <property type="component" value="Unassembled WGS sequence"/>
</dbReference>
<feature type="transmembrane region" description="Helical" evidence="1">
    <location>
        <begin position="7"/>
        <end position="26"/>
    </location>
</feature>
<feature type="transmembrane region" description="Helical" evidence="1">
    <location>
        <begin position="38"/>
        <end position="56"/>
    </location>
</feature>
<reference evidence="3 4" key="1">
    <citation type="journal article" date="2016" name="Int. J. Syst. Evol. Microbiol.">
        <title>Arsenicitalea aurantiaca gen. nov., sp. nov., a new member of the family Hyphomicrobiaceae, isolated from high-arsenic sediment.</title>
        <authorList>
            <person name="Mu Y."/>
            <person name="Zhou L."/>
            <person name="Zeng X.C."/>
            <person name="Liu L."/>
            <person name="Pan Y."/>
            <person name="Chen X."/>
            <person name="Wang J."/>
            <person name="Li S."/>
            <person name="Li W.J."/>
            <person name="Wang Y."/>
        </authorList>
    </citation>
    <scope>NUCLEOTIDE SEQUENCE [LARGE SCALE GENOMIC DNA]</scope>
    <source>
        <strain evidence="3 4">42-50</strain>
    </source>
</reference>
<keyword evidence="1" id="KW-1133">Transmembrane helix</keyword>
<evidence type="ECO:0000313" key="4">
    <source>
        <dbReference type="Proteomes" id="UP000281547"/>
    </source>
</evidence>
<feature type="transmembrane region" description="Helical" evidence="1">
    <location>
        <begin position="77"/>
        <end position="96"/>
    </location>
</feature>
<evidence type="ECO:0000259" key="2">
    <source>
        <dbReference type="Pfam" id="PF07331"/>
    </source>
</evidence>
<protein>
    <submittedName>
        <fullName evidence="3">Tripartite tricarboxylate transporter TctB family protein</fullName>
    </submittedName>
</protein>
<feature type="transmembrane region" description="Helical" evidence="1">
    <location>
        <begin position="125"/>
        <end position="144"/>
    </location>
</feature>
<dbReference type="AlphaFoldDB" id="A0A433X5H2"/>
<comment type="caution">
    <text evidence="3">The sequence shown here is derived from an EMBL/GenBank/DDBJ whole genome shotgun (WGS) entry which is preliminary data.</text>
</comment>
<evidence type="ECO:0000256" key="1">
    <source>
        <dbReference type="SAM" id="Phobius"/>
    </source>
</evidence>
<dbReference type="EMBL" id="RZNJ01000005">
    <property type="protein sequence ID" value="RUT29297.1"/>
    <property type="molecule type" value="Genomic_DNA"/>
</dbReference>
<feature type="transmembrane region" description="Helical" evidence="1">
    <location>
        <begin position="102"/>
        <end position="118"/>
    </location>
</feature>
<accession>A0A433X5H2</accession>
<keyword evidence="4" id="KW-1185">Reference proteome</keyword>
<evidence type="ECO:0000313" key="3">
    <source>
        <dbReference type="EMBL" id="RUT29297.1"/>
    </source>
</evidence>
<dbReference type="OrthoDB" id="6174504at2"/>
<gene>
    <name evidence="3" type="ORF">EMQ25_14320</name>
</gene>
<organism evidence="3 4">
    <name type="scientific">Arsenicitalea aurantiaca</name>
    <dbReference type="NCBI Taxonomy" id="1783274"/>
    <lineage>
        <taxon>Bacteria</taxon>
        <taxon>Pseudomonadati</taxon>
        <taxon>Pseudomonadota</taxon>
        <taxon>Alphaproteobacteria</taxon>
        <taxon>Hyphomicrobiales</taxon>
        <taxon>Devosiaceae</taxon>
        <taxon>Arsenicitalea</taxon>
    </lineage>
</organism>
<keyword evidence="1" id="KW-0812">Transmembrane</keyword>
<sequence>MRFNDAVLGAVFIALALYMIITAAGFPSFAGQPYGASLFPTVMGGGFLIGGALLVIRGLTAAGREIPAFTADPALLVPRNGISVALIVGAIVFYVVLADTVGFIPIALVILLGLFLWFRVKVVTALLLSVAVTALSFWFFAIMLRVPLPRGWLTGIV</sequence>
<dbReference type="RefSeq" id="WP_127189287.1">
    <property type="nucleotide sequence ID" value="NZ_RZNJ01000005.1"/>
</dbReference>
<feature type="domain" description="DUF1468" evidence="2">
    <location>
        <begin position="7"/>
        <end position="149"/>
    </location>
</feature>
<proteinExistence type="predicted"/>